<evidence type="ECO:0008006" key="4">
    <source>
        <dbReference type="Google" id="ProtNLM"/>
    </source>
</evidence>
<keyword evidence="3" id="KW-1185">Reference proteome</keyword>
<evidence type="ECO:0000256" key="1">
    <source>
        <dbReference type="SAM" id="SignalP"/>
    </source>
</evidence>
<reference evidence="2 3" key="1">
    <citation type="submission" date="2018-08" db="EMBL/GenBank/DDBJ databases">
        <title>Cellulomonas rhizosphaerae sp. nov., a novel actinomycete isolated from soil.</title>
        <authorList>
            <person name="Tian Y."/>
        </authorList>
    </citation>
    <scope>NUCLEOTIDE SEQUENCE [LARGE SCALE GENOMIC DNA]</scope>
    <source>
        <strain evidence="2 3">NEAU-TCZ24</strain>
    </source>
</reference>
<evidence type="ECO:0000313" key="2">
    <source>
        <dbReference type="EMBL" id="RHA44614.1"/>
    </source>
</evidence>
<evidence type="ECO:0000313" key="3">
    <source>
        <dbReference type="Proteomes" id="UP000283374"/>
    </source>
</evidence>
<feature type="chain" id="PRO_5019582590" description="Bacterial Ig domain-containing protein" evidence="1">
    <location>
        <begin position="28"/>
        <end position="294"/>
    </location>
</feature>
<dbReference type="AlphaFoldDB" id="A0A413RRN3"/>
<comment type="caution">
    <text evidence="2">The sequence shown here is derived from an EMBL/GenBank/DDBJ whole genome shotgun (WGS) entry which is preliminary data.</text>
</comment>
<sequence>MRRLWTSLLTLCLVAVSMTVGVSAASAATPVTIGKIASTTAAYGSKVTVKPKVTHAKSAKVVSAKMTVKKGGSTVAKNKASVKLAAGTYKVTTTAKYKTFRTVKKTTTSTKNVVTVTPDDETRVTCTASRVTLPADGGLELDGSCTGAAFDGTVTIRNFEAYDENPWWGFDDNFTGLEFTSTPTVGKAFSAYLNPSKDLYKKKQVTTTTSTKVWSAVQTKTKTQTLVIKAGKKPNHAAPYSDGECPSWAPVKGNANSGIYHVPGGRYYSITIAEECFTTPGAARAHGYRASRNG</sequence>
<dbReference type="EMBL" id="QWKP01000026">
    <property type="protein sequence ID" value="RHA44614.1"/>
    <property type="molecule type" value="Genomic_DNA"/>
</dbReference>
<name>A0A413RRN3_9CELL</name>
<dbReference type="OrthoDB" id="5196645at2"/>
<feature type="signal peptide" evidence="1">
    <location>
        <begin position="1"/>
        <end position="27"/>
    </location>
</feature>
<organism evidence="2 3">
    <name type="scientific">Cellulomonas rhizosphaerae</name>
    <dbReference type="NCBI Taxonomy" id="2293719"/>
    <lineage>
        <taxon>Bacteria</taxon>
        <taxon>Bacillati</taxon>
        <taxon>Actinomycetota</taxon>
        <taxon>Actinomycetes</taxon>
        <taxon>Micrococcales</taxon>
        <taxon>Cellulomonadaceae</taxon>
        <taxon>Cellulomonas</taxon>
    </lineage>
</organism>
<keyword evidence="1" id="KW-0732">Signal</keyword>
<accession>A0A413RRN3</accession>
<gene>
    <name evidence="2" type="ORF">D1825_00310</name>
</gene>
<dbReference type="RefSeq" id="WP_118765564.1">
    <property type="nucleotide sequence ID" value="NZ_QWKP01000026.1"/>
</dbReference>
<dbReference type="Proteomes" id="UP000283374">
    <property type="component" value="Unassembled WGS sequence"/>
</dbReference>
<proteinExistence type="predicted"/>
<protein>
    <recommendedName>
        <fullName evidence="4">Bacterial Ig domain-containing protein</fullName>
    </recommendedName>
</protein>